<comment type="caution">
    <text evidence="7">The sequence shown here is derived from an EMBL/GenBank/DDBJ whole genome shotgun (WGS) entry which is preliminary data.</text>
</comment>
<organism evidence="7 8">
    <name type="scientific">Propionigenium maris DSM 9537</name>
    <dbReference type="NCBI Taxonomy" id="1123000"/>
    <lineage>
        <taxon>Bacteria</taxon>
        <taxon>Fusobacteriati</taxon>
        <taxon>Fusobacteriota</taxon>
        <taxon>Fusobacteriia</taxon>
        <taxon>Fusobacteriales</taxon>
        <taxon>Fusobacteriaceae</taxon>
        <taxon>Propionigenium</taxon>
    </lineage>
</organism>
<dbReference type="Pfam" id="PF00456">
    <property type="entry name" value="Transketolase_N"/>
    <property type="match status" value="1"/>
</dbReference>
<gene>
    <name evidence="7" type="ORF">PM10SUCC1_01240</name>
</gene>
<dbReference type="EMBL" id="BSDY01000001">
    <property type="protein sequence ID" value="GLI54609.1"/>
    <property type="molecule type" value="Genomic_DNA"/>
</dbReference>
<evidence type="ECO:0000313" key="7">
    <source>
        <dbReference type="EMBL" id="GLI54609.1"/>
    </source>
</evidence>
<evidence type="ECO:0000256" key="3">
    <source>
        <dbReference type="ARBA" id="ARBA00022679"/>
    </source>
</evidence>
<dbReference type="SUPFAM" id="SSF52518">
    <property type="entry name" value="Thiamin diphosphate-binding fold (THDP-binding)"/>
    <property type="match status" value="1"/>
</dbReference>
<dbReference type="PANTHER" id="PTHR47514:SF1">
    <property type="entry name" value="TRANSKETOLASE N-TERMINAL SECTION-RELATED"/>
    <property type="match status" value="1"/>
</dbReference>
<comment type="cofactor">
    <cofactor evidence="1">
        <name>thiamine diphosphate</name>
        <dbReference type="ChEBI" id="CHEBI:58937"/>
    </cofactor>
</comment>
<dbReference type="GO" id="GO:0046872">
    <property type="term" value="F:metal ion binding"/>
    <property type="evidence" value="ECO:0007669"/>
    <property type="project" value="UniProtKB-KW"/>
</dbReference>
<evidence type="ECO:0000313" key="8">
    <source>
        <dbReference type="Proteomes" id="UP001144471"/>
    </source>
</evidence>
<comment type="similarity">
    <text evidence="2">Belongs to the transketolase family.</text>
</comment>
<dbReference type="InterPro" id="IPR049557">
    <property type="entry name" value="Transketolase_CS"/>
</dbReference>
<keyword evidence="8" id="KW-1185">Reference proteome</keyword>
<evidence type="ECO:0000256" key="2">
    <source>
        <dbReference type="ARBA" id="ARBA00007131"/>
    </source>
</evidence>
<dbReference type="PROSITE" id="PS00801">
    <property type="entry name" value="TRANSKETOLASE_1"/>
    <property type="match status" value="1"/>
</dbReference>
<keyword evidence="3" id="KW-0808">Transferase</keyword>
<sequence length="267" mass="30061">MDILKMEERAKKLRSEILKTIYNAKSGHPGGSLSCLELLMTLYLHELKIDAKNPQWEERDRFIMSKGHATPGLYTVLAEAGFFPKDELEGFRGYGRLLQGHAYRDVPGVELSTGSLGMGLSVGIGMALAGRLKRADYNVYVMLGDGEIQEGNIWEAAMSGGHHKLPNLCAIVDYNKVQENGFVNDIKNMEPLDERWRSFRWNVVVIDGHNFKEILGALEEFKKEKDKPTVIIANTIKGKGVEFMEYDHKWHGKAPNLEQLEDAVANL</sequence>
<reference evidence="7" key="1">
    <citation type="submission" date="2022-12" db="EMBL/GenBank/DDBJ databases">
        <title>Reference genome sequencing for broad-spectrum identification of bacterial and archaeal isolates by mass spectrometry.</title>
        <authorList>
            <person name="Sekiguchi Y."/>
            <person name="Tourlousse D.M."/>
        </authorList>
    </citation>
    <scope>NUCLEOTIDE SEQUENCE</scope>
    <source>
        <strain evidence="7">10succ1</strain>
    </source>
</reference>
<dbReference type="GO" id="GO:0016740">
    <property type="term" value="F:transferase activity"/>
    <property type="evidence" value="ECO:0007669"/>
    <property type="project" value="UniProtKB-KW"/>
</dbReference>
<accession>A0A9W6GG29</accession>
<dbReference type="AlphaFoldDB" id="A0A9W6GG29"/>
<keyword evidence="5" id="KW-0786">Thiamine pyrophosphate</keyword>
<dbReference type="InterPro" id="IPR005474">
    <property type="entry name" value="Transketolase_N"/>
</dbReference>
<feature type="domain" description="Transketolase N-terminal" evidence="6">
    <location>
        <begin position="10"/>
        <end position="254"/>
    </location>
</feature>
<dbReference type="RefSeq" id="WP_281832370.1">
    <property type="nucleotide sequence ID" value="NZ_BSDY01000001.1"/>
</dbReference>
<dbReference type="PANTHER" id="PTHR47514">
    <property type="entry name" value="TRANSKETOLASE N-TERMINAL SECTION-RELATED"/>
    <property type="match status" value="1"/>
</dbReference>
<proteinExistence type="inferred from homology"/>
<dbReference type="CDD" id="cd02012">
    <property type="entry name" value="TPP_TK"/>
    <property type="match status" value="1"/>
</dbReference>
<evidence type="ECO:0000256" key="1">
    <source>
        <dbReference type="ARBA" id="ARBA00001964"/>
    </source>
</evidence>
<evidence type="ECO:0000256" key="5">
    <source>
        <dbReference type="ARBA" id="ARBA00023052"/>
    </source>
</evidence>
<dbReference type="Proteomes" id="UP001144471">
    <property type="component" value="Unassembled WGS sequence"/>
</dbReference>
<name>A0A9W6GG29_9FUSO</name>
<dbReference type="InterPro" id="IPR029061">
    <property type="entry name" value="THDP-binding"/>
</dbReference>
<evidence type="ECO:0000256" key="4">
    <source>
        <dbReference type="ARBA" id="ARBA00022723"/>
    </source>
</evidence>
<evidence type="ECO:0000259" key="6">
    <source>
        <dbReference type="Pfam" id="PF00456"/>
    </source>
</evidence>
<keyword evidence="4" id="KW-0479">Metal-binding</keyword>
<dbReference type="Gene3D" id="3.40.50.970">
    <property type="match status" value="1"/>
</dbReference>
<protein>
    <submittedName>
        <fullName evidence="7">Transketolase</fullName>
    </submittedName>
</protein>